<keyword evidence="4 5" id="KW-0808">Transferase</keyword>
<dbReference type="RefSeq" id="WP_150799194.1">
    <property type="nucleotide sequence ID" value="NZ_CABVHU010000009.1"/>
</dbReference>
<dbReference type="GO" id="GO:0047569">
    <property type="term" value="F:3-oxoadipate CoA-transferase activity"/>
    <property type="evidence" value="ECO:0007669"/>
    <property type="project" value="UniProtKB-EC"/>
</dbReference>
<dbReference type="PANTHER" id="PTHR43293:SF1">
    <property type="entry name" value="ACETATE COA-TRANSFERASE YDIF"/>
    <property type="match status" value="1"/>
</dbReference>
<dbReference type="SMART" id="SM00882">
    <property type="entry name" value="CoA_trans"/>
    <property type="match status" value="1"/>
</dbReference>
<accession>A0A5E7U689</accession>
<dbReference type="EMBL" id="CABVHU010000009">
    <property type="protein sequence ID" value="VVO15447.1"/>
    <property type="molecule type" value="Genomic_DNA"/>
</dbReference>
<protein>
    <recommendedName>
        <fullName evidence="5">Acetate CoA-transferase YdiF</fullName>
        <ecNumber evidence="5">2.8.3.8</ecNumber>
    </recommendedName>
</protein>
<dbReference type="GO" id="GO:0008775">
    <property type="term" value="F:acetate CoA-transferase activity"/>
    <property type="evidence" value="ECO:0007669"/>
    <property type="project" value="UniProtKB-EC"/>
</dbReference>
<evidence type="ECO:0000256" key="4">
    <source>
        <dbReference type="ARBA" id="ARBA00022679"/>
    </source>
</evidence>
<dbReference type="PANTHER" id="PTHR43293">
    <property type="entry name" value="ACETATE COA-TRANSFERASE YDIF"/>
    <property type="match status" value="1"/>
</dbReference>
<proteinExistence type="inferred from homology"/>
<organism evidence="7 8">
    <name type="scientific">Pseudomonas fluorescens</name>
    <dbReference type="NCBI Taxonomy" id="294"/>
    <lineage>
        <taxon>Bacteria</taxon>
        <taxon>Pseudomonadati</taxon>
        <taxon>Pseudomonadota</taxon>
        <taxon>Gammaproteobacteria</taxon>
        <taxon>Pseudomonadales</taxon>
        <taxon>Pseudomonadaceae</taxon>
        <taxon>Pseudomonas</taxon>
    </lineage>
</organism>
<name>A0A5E7U689_PSEFL</name>
<comment type="function">
    <text evidence="5">CoA transferase having broad substrate specificity for short-chain acyl-CoA thioesters with the activity decreasing when the length of the carboxylic acid chain exceeds four carbons.</text>
</comment>
<dbReference type="Pfam" id="PF01144">
    <property type="entry name" value="CoA_trans"/>
    <property type="match status" value="1"/>
</dbReference>
<gene>
    <name evidence="7" type="primary">ydiF</name>
    <name evidence="7" type="ORF">PS833_03775</name>
</gene>
<evidence type="ECO:0000313" key="8">
    <source>
        <dbReference type="Proteomes" id="UP000409037"/>
    </source>
</evidence>
<evidence type="ECO:0000256" key="2">
    <source>
        <dbReference type="ARBA" id="ARBA00005114"/>
    </source>
</evidence>
<dbReference type="SUPFAM" id="SSF100950">
    <property type="entry name" value="NagB/RpiA/CoA transferase-like"/>
    <property type="match status" value="2"/>
</dbReference>
<dbReference type="PIRSF" id="PIRSF000858">
    <property type="entry name" value="SCOT-t"/>
    <property type="match status" value="1"/>
</dbReference>
<dbReference type="GO" id="GO:0046952">
    <property type="term" value="P:ketone body catabolic process"/>
    <property type="evidence" value="ECO:0007669"/>
    <property type="project" value="InterPro"/>
</dbReference>
<dbReference type="Gene3D" id="3.40.1080.10">
    <property type="entry name" value="Glutaconate Coenzyme A-transferase"/>
    <property type="match status" value="2"/>
</dbReference>
<sequence length="522" mass="56437">MNKICSAAEAVADIQSGQTVGCVGVIGWLTPDTLLQALAQRFEESASPRDLTFFFPVSVGDAMDIRGMDHVAIEGLMKRVISGNYINTLDPKTGKRPQMMRLIRENKVQAYCWPIGATMHWLREVARRGPGYLTRIGLGSYIDPRQQGGKYTACAEEDLVKLVEFEGQEYLFYPARPVDVALLRASSADEYGNLSFEDEPITSSALAMALAVKACGGTVIAQVRKIVPRQARPVHAVRVPGELVDRVVVAPQAMMTTEVVYDDSYLGGQLFPGACSEVLPAGADKIIARRAACEIRPGVPSIFGFGASSDIPGVMMEDGAFDGDGLLRHRFTTEHGPFGGIVMSGWQFSANKYPEALLDGPAQFDFINGGNCKVAALAFAQFDENGNVNVSRFGAANPGPGGFIDIAYNAETLIFTGTFTTGGLEVAYEGGELRIVREGSVRKFARHVQEITYPVRLNVATRGQRAMLITERAVFAIEPDGLVLTEIAPGIDLQSQVLDLMDYAPVRIANPLPLMNAAVFKS</sequence>
<dbReference type="InterPro" id="IPR037171">
    <property type="entry name" value="NagB/RpiA_transferase-like"/>
</dbReference>
<dbReference type="InterPro" id="IPR014388">
    <property type="entry name" value="3-oxoacid_CoA-transferase"/>
</dbReference>
<reference evidence="7 8" key="1">
    <citation type="submission" date="2019-09" db="EMBL/GenBank/DDBJ databases">
        <authorList>
            <person name="Chandra G."/>
            <person name="Truman W A."/>
        </authorList>
    </citation>
    <scope>NUCLEOTIDE SEQUENCE [LARGE SCALE GENOMIC DNA]</scope>
    <source>
        <strain evidence="7">PS833</strain>
    </source>
</reference>
<evidence type="ECO:0000256" key="3">
    <source>
        <dbReference type="ARBA" id="ARBA00007154"/>
    </source>
</evidence>
<evidence type="ECO:0000313" key="7">
    <source>
        <dbReference type="EMBL" id="VVO15447.1"/>
    </source>
</evidence>
<evidence type="ECO:0000256" key="6">
    <source>
        <dbReference type="PIRSR" id="PIRSR000858-1"/>
    </source>
</evidence>
<dbReference type="GO" id="GO:0042952">
    <property type="term" value="P:beta-ketoadipate pathway"/>
    <property type="evidence" value="ECO:0007669"/>
    <property type="project" value="UniProtKB-UniPathway"/>
</dbReference>
<dbReference type="InterPro" id="IPR004165">
    <property type="entry name" value="CoA_trans_fam_I"/>
</dbReference>
<evidence type="ECO:0000256" key="1">
    <source>
        <dbReference type="ARBA" id="ARBA00001447"/>
    </source>
</evidence>
<comment type="similarity">
    <text evidence="3 5">Belongs to the 3-oxoacid CoA-transferase family.</text>
</comment>
<dbReference type="OrthoDB" id="9805230at2"/>
<feature type="active site" description="5-glutamyl coenzyme A thioester intermediate" evidence="6">
    <location>
        <position position="334"/>
    </location>
</feature>
<comment type="pathway">
    <text evidence="2">Aromatic compound metabolism; beta-ketoadipate pathway; acetyl-CoA and succinyl-CoA from 3-oxoadipate: step 1/2.</text>
</comment>
<comment type="catalytic activity">
    <reaction evidence="1">
        <text>3-oxoadipate + succinyl-CoA = 3-oxoadipyl-CoA + succinate</text>
        <dbReference type="Rhea" id="RHEA:12048"/>
        <dbReference type="ChEBI" id="CHEBI:15775"/>
        <dbReference type="ChEBI" id="CHEBI:30031"/>
        <dbReference type="ChEBI" id="CHEBI:57292"/>
        <dbReference type="ChEBI" id="CHEBI:57348"/>
        <dbReference type="EC" id="2.8.3.6"/>
    </reaction>
</comment>
<evidence type="ECO:0000256" key="5">
    <source>
        <dbReference type="PIRNR" id="PIRNR000858"/>
    </source>
</evidence>
<dbReference type="Proteomes" id="UP000409037">
    <property type="component" value="Unassembled WGS sequence"/>
</dbReference>
<dbReference type="AlphaFoldDB" id="A0A5E7U689"/>
<dbReference type="EC" id="2.8.3.8" evidence="5"/>
<comment type="catalytic activity">
    <reaction evidence="5">
        <text>an acyl-CoA + acetate = a carboxylate + acetyl-CoA</text>
        <dbReference type="Rhea" id="RHEA:13381"/>
        <dbReference type="ChEBI" id="CHEBI:29067"/>
        <dbReference type="ChEBI" id="CHEBI:30089"/>
        <dbReference type="ChEBI" id="CHEBI:57288"/>
        <dbReference type="ChEBI" id="CHEBI:58342"/>
        <dbReference type="EC" id="2.8.3.8"/>
    </reaction>
</comment>
<dbReference type="UniPathway" id="UPA00157">
    <property type="reaction ID" value="UER00262"/>
</dbReference>